<dbReference type="PANTHER" id="PTHR25465:SF38">
    <property type="entry name" value="E3 UBIQUITIN_ISG15 LIGASE TRIM25"/>
    <property type="match status" value="1"/>
</dbReference>
<reference evidence="7" key="2">
    <citation type="journal article" date="2013" name="Nat. Genet.">
        <title>The genome of the platyfish, Xiphophorus maculatus, provides insights into evolutionary adaptation and several complex traits.</title>
        <authorList>
            <person name="Schartl M."/>
            <person name="Walter R.B."/>
            <person name="Shen Y."/>
            <person name="Garcia T."/>
            <person name="Catchen J."/>
            <person name="Amores A."/>
            <person name="Braasch I."/>
            <person name="Chalopin D."/>
            <person name="Volff J.N."/>
            <person name="Lesch K.P."/>
            <person name="Bisazza A."/>
            <person name="Minx P."/>
            <person name="Hillier L."/>
            <person name="Wilson R.K."/>
            <person name="Fuerstenberg S."/>
            <person name="Boore J."/>
            <person name="Searle S."/>
            <person name="Postlethwait J.H."/>
            <person name="Warren W.C."/>
        </authorList>
    </citation>
    <scope>NUCLEOTIDE SEQUENCE [LARGE SCALE GENOMIC DNA]</scope>
    <source>
        <strain evidence="7">JP 163 A</strain>
    </source>
</reference>
<dbReference type="GeneTree" id="ENSGT00980000198624"/>
<dbReference type="Ensembl" id="ENSXMAT00000033431.1">
    <property type="protein sequence ID" value="ENSXMAP00000027626.1"/>
    <property type="gene ID" value="ENSXMAG00000028786.1"/>
</dbReference>
<dbReference type="Pfam" id="PF15227">
    <property type="entry name" value="zf-C3HC4_4"/>
    <property type="match status" value="1"/>
</dbReference>
<reference evidence="6" key="3">
    <citation type="submission" date="2025-08" db="UniProtKB">
        <authorList>
            <consortium name="Ensembl"/>
        </authorList>
    </citation>
    <scope>IDENTIFICATION</scope>
    <source>
        <strain evidence="6">JP 163 A</strain>
    </source>
</reference>
<dbReference type="InterPro" id="IPR017907">
    <property type="entry name" value="Znf_RING_CS"/>
</dbReference>
<evidence type="ECO:0000259" key="5">
    <source>
        <dbReference type="PROSITE" id="PS50089"/>
    </source>
</evidence>
<keyword evidence="7" id="KW-1185">Reference proteome</keyword>
<dbReference type="SMART" id="SM00184">
    <property type="entry name" value="RING"/>
    <property type="match status" value="1"/>
</dbReference>
<evidence type="ECO:0000313" key="7">
    <source>
        <dbReference type="Proteomes" id="UP000002852"/>
    </source>
</evidence>
<reference evidence="6" key="4">
    <citation type="submission" date="2025-09" db="UniProtKB">
        <authorList>
            <consortium name="Ensembl"/>
        </authorList>
    </citation>
    <scope>IDENTIFICATION</scope>
    <source>
        <strain evidence="6">JP 163 A</strain>
    </source>
</reference>
<dbReference type="AlphaFoldDB" id="A0A3B5QBP7"/>
<dbReference type="PROSITE" id="PS50089">
    <property type="entry name" value="ZF_RING_2"/>
    <property type="match status" value="1"/>
</dbReference>
<proteinExistence type="predicted"/>
<evidence type="ECO:0000313" key="6">
    <source>
        <dbReference type="Ensembl" id="ENSXMAP00000027626.1"/>
    </source>
</evidence>
<evidence type="ECO:0000256" key="3">
    <source>
        <dbReference type="ARBA" id="ARBA00022833"/>
    </source>
</evidence>
<evidence type="ECO:0000256" key="2">
    <source>
        <dbReference type="ARBA" id="ARBA00022771"/>
    </source>
</evidence>
<dbReference type="Gene3D" id="3.30.40.10">
    <property type="entry name" value="Zinc/RING finger domain, C3HC4 (zinc finger)"/>
    <property type="match status" value="1"/>
</dbReference>
<dbReference type="PANTHER" id="PTHR25465">
    <property type="entry name" value="B-BOX DOMAIN CONTAINING"/>
    <property type="match status" value="1"/>
</dbReference>
<reference evidence="7" key="1">
    <citation type="submission" date="2012-01" db="EMBL/GenBank/DDBJ databases">
        <authorList>
            <person name="Walter R."/>
            <person name="Schartl M."/>
            <person name="Warren W."/>
        </authorList>
    </citation>
    <scope>NUCLEOTIDE SEQUENCE [LARGE SCALE GENOMIC DNA]</scope>
    <source>
        <strain evidence="7">JP 163 A</strain>
    </source>
</reference>
<dbReference type="InterPro" id="IPR001841">
    <property type="entry name" value="Znf_RING"/>
</dbReference>
<dbReference type="GO" id="GO:0008270">
    <property type="term" value="F:zinc ion binding"/>
    <property type="evidence" value="ECO:0007669"/>
    <property type="project" value="UniProtKB-KW"/>
</dbReference>
<sequence>MGTVSEPLKCPVCQDFFTEPVTLQCGHNFCLTCIRAVWETDESTESPFFCPECQIFLP</sequence>
<accession>A0A3B5QBP7</accession>
<keyword evidence="2 4" id="KW-0863">Zinc-finger</keyword>
<dbReference type="PROSITE" id="PS00518">
    <property type="entry name" value="ZF_RING_1"/>
    <property type="match status" value="1"/>
</dbReference>
<protein>
    <submittedName>
        <fullName evidence="6">Si:ch211-1n9.6</fullName>
    </submittedName>
</protein>
<dbReference type="InterPro" id="IPR051051">
    <property type="entry name" value="E3_ubiq-ligase_TRIM/RNF"/>
</dbReference>
<evidence type="ECO:0000256" key="1">
    <source>
        <dbReference type="ARBA" id="ARBA00022723"/>
    </source>
</evidence>
<keyword evidence="1" id="KW-0479">Metal-binding</keyword>
<dbReference type="InterPro" id="IPR013083">
    <property type="entry name" value="Znf_RING/FYVE/PHD"/>
</dbReference>
<evidence type="ECO:0000256" key="4">
    <source>
        <dbReference type="PROSITE-ProRule" id="PRU00175"/>
    </source>
</evidence>
<feature type="domain" description="RING-type" evidence="5">
    <location>
        <begin position="10"/>
        <end position="54"/>
    </location>
</feature>
<name>A0A3B5QBP7_XIPMA</name>
<organism evidence="6 7">
    <name type="scientific">Xiphophorus maculatus</name>
    <name type="common">Southern platyfish</name>
    <name type="synonym">Platypoecilus maculatus</name>
    <dbReference type="NCBI Taxonomy" id="8083"/>
    <lineage>
        <taxon>Eukaryota</taxon>
        <taxon>Metazoa</taxon>
        <taxon>Chordata</taxon>
        <taxon>Craniata</taxon>
        <taxon>Vertebrata</taxon>
        <taxon>Euteleostomi</taxon>
        <taxon>Actinopterygii</taxon>
        <taxon>Neopterygii</taxon>
        <taxon>Teleostei</taxon>
        <taxon>Neoteleostei</taxon>
        <taxon>Acanthomorphata</taxon>
        <taxon>Ovalentaria</taxon>
        <taxon>Atherinomorphae</taxon>
        <taxon>Cyprinodontiformes</taxon>
        <taxon>Poeciliidae</taxon>
        <taxon>Poeciliinae</taxon>
        <taxon>Xiphophorus</taxon>
    </lineage>
</organism>
<dbReference type="SUPFAM" id="SSF57850">
    <property type="entry name" value="RING/U-box"/>
    <property type="match status" value="1"/>
</dbReference>
<keyword evidence="3" id="KW-0862">Zinc</keyword>
<dbReference type="Proteomes" id="UP000002852">
    <property type="component" value="Unassembled WGS sequence"/>
</dbReference>
<dbReference type="InParanoid" id="A0A3B5QBP7"/>
<dbReference type="OMA" id="AGPFFCP"/>